<sequence length="67" mass="7564">MIVAEKTITSSSSSSFTFLRSLTSESDLNDQNESSSANLDKFEEKQIFNIDDDFELSSHEHGTVLFR</sequence>
<reference evidence="2" key="1">
    <citation type="submission" date="2022-11" db="UniProtKB">
        <authorList>
            <consortium name="WormBaseParasite"/>
        </authorList>
    </citation>
    <scope>IDENTIFICATION</scope>
</reference>
<dbReference type="WBParaSite" id="PS1159_v2.g5672.t1">
    <property type="protein sequence ID" value="PS1159_v2.g5672.t1"/>
    <property type="gene ID" value="PS1159_v2.g5672"/>
</dbReference>
<name>A0AC35GIY7_9BILA</name>
<evidence type="ECO:0000313" key="2">
    <source>
        <dbReference type="WBParaSite" id="PS1159_v2.g5672.t1"/>
    </source>
</evidence>
<evidence type="ECO:0000313" key="1">
    <source>
        <dbReference type="Proteomes" id="UP000887580"/>
    </source>
</evidence>
<accession>A0AC35GIY7</accession>
<proteinExistence type="predicted"/>
<dbReference type="Proteomes" id="UP000887580">
    <property type="component" value="Unplaced"/>
</dbReference>
<protein>
    <submittedName>
        <fullName evidence="2">Uncharacterized protein</fullName>
    </submittedName>
</protein>
<organism evidence="1 2">
    <name type="scientific">Panagrolaimus sp. PS1159</name>
    <dbReference type="NCBI Taxonomy" id="55785"/>
    <lineage>
        <taxon>Eukaryota</taxon>
        <taxon>Metazoa</taxon>
        <taxon>Ecdysozoa</taxon>
        <taxon>Nematoda</taxon>
        <taxon>Chromadorea</taxon>
        <taxon>Rhabditida</taxon>
        <taxon>Tylenchina</taxon>
        <taxon>Panagrolaimomorpha</taxon>
        <taxon>Panagrolaimoidea</taxon>
        <taxon>Panagrolaimidae</taxon>
        <taxon>Panagrolaimus</taxon>
    </lineage>
</organism>